<dbReference type="Gene3D" id="3.80.10.10">
    <property type="entry name" value="Ribonuclease Inhibitor"/>
    <property type="match status" value="1"/>
</dbReference>
<dbReference type="SUPFAM" id="SSF52058">
    <property type="entry name" value="L domain-like"/>
    <property type="match status" value="1"/>
</dbReference>
<keyword evidence="4" id="KW-0677">Repeat</keyword>
<dbReference type="GO" id="GO:0005576">
    <property type="term" value="C:extracellular region"/>
    <property type="evidence" value="ECO:0007669"/>
    <property type="project" value="UniProtKB-SubCell"/>
</dbReference>
<feature type="signal peptide" evidence="6">
    <location>
        <begin position="1"/>
        <end position="23"/>
    </location>
</feature>
<dbReference type="PANTHER" id="PTHR32093:SF159">
    <property type="entry name" value="OS02G0616100 PROTEIN"/>
    <property type="match status" value="1"/>
</dbReference>
<comment type="subcellular location">
    <subcellularLocation>
        <location evidence="1">Secreted</location>
    </subcellularLocation>
</comment>
<protein>
    <recommendedName>
        <fullName evidence="9">Leucine-rich repeat-containing N-terminal plant-type domain-containing protein</fullName>
    </recommendedName>
</protein>
<name>A0A9W8CEP9_9POAL</name>
<dbReference type="InterPro" id="IPR001611">
    <property type="entry name" value="Leu-rich_rpt"/>
</dbReference>
<feature type="compositionally biased region" description="Low complexity" evidence="5">
    <location>
        <begin position="472"/>
        <end position="490"/>
    </location>
</feature>
<evidence type="ECO:0000313" key="7">
    <source>
        <dbReference type="EMBL" id="KAJ1255385.1"/>
    </source>
</evidence>
<reference evidence="7 8" key="1">
    <citation type="submission" date="2022-10" db="EMBL/GenBank/DDBJ databases">
        <title>WGS assembly of Paspalum vaginatum 540-79.</title>
        <authorList>
            <person name="Sun G."/>
            <person name="Wase N."/>
            <person name="Shu S."/>
            <person name="Jenkins J."/>
            <person name="Zhou B."/>
            <person name="Torres-Rodriguez J."/>
            <person name="Chen C."/>
            <person name="Sandor L."/>
            <person name="Plott C."/>
            <person name="Yoshinga Y."/>
            <person name="Daum C."/>
            <person name="Qi P."/>
            <person name="Barry K."/>
            <person name="Lipzen A."/>
            <person name="Berry L."/>
            <person name="Pedersen C."/>
            <person name="Gottilla T."/>
            <person name="Foltz A."/>
            <person name="Yu H."/>
            <person name="O'Malley R."/>
            <person name="Zhang C."/>
            <person name="Devos K."/>
            <person name="Sigmon B."/>
            <person name="Yu B."/>
            <person name="Obata T."/>
            <person name="Schmutz J."/>
            <person name="Schnable J."/>
        </authorList>
    </citation>
    <scope>NUCLEOTIDE SEQUENCE [LARGE SCALE GENOMIC DNA]</scope>
    <source>
        <strain evidence="8">cv. 540-79</strain>
    </source>
</reference>
<evidence type="ECO:0000256" key="3">
    <source>
        <dbReference type="ARBA" id="ARBA00022729"/>
    </source>
</evidence>
<dbReference type="InterPro" id="IPR051582">
    <property type="entry name" value="LRR_extensin-like_regulator"/>
</dbReference>
<gene>
    <name evidence="7" type="ORF">BS78_K248300</name>
</gene>
<evidence type="ECO:0000313" key="8">
    <source>
        <dbReference type="Proteomes" id="UP001164776"/>
    </source>
</evidence>
<sequence>MAVHLKLPFTQCALLLFSYCVAAVVSDPSSRQVSHKTSQNPIPYVLLHPRYFPNERLYQAYLVIQRFKSTITADPKNITATWTGHDICGEKTYLGFYCSTSSGLAEKLAVTEVLLNGFHLGAPKLQGFIDELPDIALFHAASNNFGGDIPQLDRLPYLYQLSIANYDIQPLQPSGSSGDVVTGASAGYGRKPEIPRPCLKGYLNFTFHIKAGNATSGGLIPGIPNPKIPGFPWVTDAKALLLNYNNLFGQLPANLGFSKLSYLALANNKLTGPIPPSISHLQDSLFEVLLLNNQLSGCLPHELGMLHRATVIDAGMNQLTGPIPSSFSCLSSVEQLNLGGNRLYGQVPDALCKLASGPAGRLSNLTLSGNYFTSVGPACAALVRDGVLDVKHNCIPGLADQRRPAECAAFQSQPKSSCPAAATTQVACPATAAAAENNAAATGERKAREYSSYVTLSRKIGCYKAAVVPPQARGVAAGSSSSRGRSSQSSRSREVTPRTLGQSEDDDDEDRRPDVLSGSQLYDAPPFTQTQHDNDAGPSQSRPTRRRRRAPDASDVDAINRLDTNTRRPRRHPDQFTPSGR</sequence>
<feature type="chain" id="PRO_5040784117" description="Leucine-rich repeat-containing N-terminal plant-type domain-containing protein" evidence="6">
    <location>
        <begin position="24"/>
        <end position="581"/>
    </location>
</feature>
<organism evidence="7 8">
    <name type="scientific">Paspalum vaginatum</name>
    <name type="common">seashore paspalum</name>
    <dbReference type="NCBI Taxonomy" id="158149"/>
    <lineage>
        <taxon>Eukaryota</taxon>
        <taxon>Viridiplantae</taxon>
        <taxon>Streptophyta</taxon>
        <taxon>Embryophyta</taxon>
        <taxon>Tracheophyta</taxon>
        <taxon>Spermatophyta</taxon>
        <taxon>Magnoliopsida</taxon>
        <taxon>Liliopsida</taxon>
        <taxon>Poales</taxon>
        <taxon>Poaceae</taxon>
        <taxon>PACMAD clade</taxon>
        <taxon>Panicoideae</taxon>
        <taxon>Andropogonodae</taxon>
        <taxon>Paspaleae</taxon>
        <taxon>Paspalinae</taxon>
        <taxon>Paspalum</taxon>
    </lineage>
</organism>
<proteinExistence type="predicted"/>
<accession>A0A9W8CEP9</accession>
<dbReference type="Proteomes" id="UP001164776">
    <property type="component" value="Unassembled WGS sequence"/>
</dbReference>
<dbReference type="EMBL" id="MU629725">
    <property type="protein sequence ID" value="KAJ1255385.1"/>
    <property type="molecule type" value="Genomic_DNA"/>
</dbReference>
<dbReference type="Pfam" id="PF00560">
    <property type="entry name" value="LRR_1"/>
    <property type="match status" value="2"/>
</dbReference>
<keyword evidence="3 6" id="KW-0732">Signal</keyword>
<keyword evidence="2" id="KW-0964">Secreted</keyword>
<keyword evidence="8" id="KW-1185">Reference proteome</keyword>
<evidence type="ECO:0000256" key="1">
    <source>
        <dbReference type="ARBA" id="ARBA00004613"/>
    </source>
</evidence>
<evidence type="ECO:0000256" key="5">
    <source>
        <dbReference type="SAM" id="MobiDB-lite"/>
    </source>
</evidence>
<feature type="region of interest" description="Disordered" evidence="5">
    <location>
        <begin position="472"/>
        <end position="581"/>
    </location>
</feature>
<evidence type="ECO:0000256" key="4">
    <source>
        <dbReference type="ARBA" id="ARBA00022737"/>
    </source>
</evidence>
<dbReference type="AlphaFoldDB" id="A0A9W8CEP9"/>
<evidence type="ECO:0000256" key="6">
    <source>
        <dbReference type="SAM" id="SignalP"/>
    </source>
</evidence>
<dbReference type="OrthoDB" id="663473at2759"/>
<dbReference type="InterPro" id="IPR032675">
    <property type="entry name" value="LRR_dom_sf"/>
</dbReference>
<evidence type="ECO:0008006" key="9">
    <source>
        <dbReference type="Google" id="ProtNLM"/>
    </source>
</evidence>
<dbReference type="PANTHER" id="PTHR32093">
    <property type="entry name" value="LEUCINE-RICH REPEAT EXTENSIN-LIKE PROTEIN 3-RELATED"/>
    <property type="match status" value="1"/>
</dbReference>
<comment type="caution">
    <text evidence="7">The sequence shown here is derived from an EMBL/GenBank/DDBJ whole genome shotgun (WGS) entry which is preliminary data.</text>
</comment>
<evidence type="ECO:0000256" key="2">
    <source>
        <dbReference type="ARBA" id="ARBA00022525"/>
    </source>
</evidence>